<evidence type="ECO:0000313" key="1">
    <source>
        <dbReference type="EMBL" id="MFB9687650.1"/>
    </source>
</evidence>
<comment type="caution">
    <text evidence="1">The sequence shown here is derived from an EMBL/GenBank/DDBJ whole genome shotgun (WGS) entry which is preliminary data.</text>
</comment>
<name>A0ABV5U8D2_9PSEU</name>
<sequence>MVFCHGTPWSSWLWRPLDAPVALATELWSWLSVSAALPGRVER</sequence>
<gene>
    <name evidence="1" type="ORF">ACFFTO_26015</name>
</gene>
<proteinExistence type="predicted"/>
<dbReference type="EMBL" id="JBHMBK010000021">
    <property type="protein sequence ID" value="MFB9687650.1"/>
    <property type="molecule type" value="Genomic_DNA"/>
</dbReference>
<dbReference type="RefSeq" id="WP_378198359.1">
    <property type="nucleotide sequence ID" value="NZ_JBHMBK010000021.1"/>
</dbReference>
<reference evidence="1 2" key="1">
    <citation type="submission" date="2024-09" db="EMBL/GenBank/DDBJ databases">
        <authorList>
            <person name="Sun Q."/>
            <person name="Mori K."/>
        </authorList>
    </citation>
    <scope>NUCLEOTIDE SEQUENCE [LARGE SCALE GENOMIC DNA]</scope>
    <source>
        <strain evidence="1 2">JCM 13852</strain>
    </source>
</reference>
<accession>A0ABV5U8D2</accession>
<dbReference type="Proteomes" id="UP001589535">
    <property type="component" value="Unassembled WGS sequence"/>
</dbReference>
<evidence type="ECO:0000313" key="2">
    <source>
        <dbReference type="Proteomes" id="UP001589535"/>
    </source>
</evidence>
<protein>
    <submittedName>
        <fullName evidence="1">Uncharacterized protein</fullName>
    </submittedName>
</protein>
<organism evidence="1 2">
    <name type="scientific">Amycolatopsis plumensis</name>
    <dbReference type="NCBI Taxonomy" id="236508"/>
    <lineage>
        <taxon>Bacteria</taxon>
        <taxon>Bacillati</taxon>
        <taxon>Actinomycetota</taxon>
        <taxon>Actinomycetes</taxon>
        <taxon>Pseudonocardiales</taxon>
        <taxon>Pseudonocardiaceae</taxon>
        <taxon>Amycolatopsis</taxon>
    </lineage>
</organism>
<keyword evidence="2" id="KW-1185">Reference proteome</keyword>